<keyword evidence="5" id="KW-1185">Reference proteome</keyword>
<reference evidence="4 5" key="1">
    <citation type="submission" date="2023-01" db="EMBL/GenBank/DDBJ databases">
        <title>Exploring GABA producing Bacteroides strains toward improving mental health.</title>
        <authorList>
            <person name="Yousuf B."/>
            <person name="Bouhlel N.E."/>
            <person name="Mottawea W."/>
            <person name="Hammami R."/>
        </authorList>
    </citation>
    <scope>NUCLEOTIDE SEQUENCE [LARGE SCALE GENOMIC DNA]</scope>
    <source>
        <strain evidence="4 5">UO.H1054</strain>
    </source>
</reference>
<evidence type="ECO:0000259" key="2">
    <source>
        <dbReference type="Pfam" id="PF04773"/>
    </source>
</evidence>
<protein>
    <submittedName>
        <fullName evidence="4">FecR family protein</fullName>
    </submittedName>
</protein>
<dbReference type="Pfam" id="PF16344">
    <property type="entry name" value="FecR_C"/>
    <property type="match status" value="1"/>
</dbReference>
<dbReference type="InterPro" id="IPR006860">
    <property type="entry name" value="FecR"/>
</dbReference>
<feature type="domain" description="FecR protein" evidence="2">
    <location>
        <begin position="191"/>
        <end position="282"/>
    </location>
</feature>
<dbReference type="Pfam" id="PF04773">
    <property type="entry name" value="FecR"/>
    <property type="match status" value="1"/>
</dbReference>
<keyword evidence="1" id="KW-0812">Transmembrane</keyword>
<keyword evidence="1" id="KW-0472">Membrane</keyword>
<sequence>MKIETKDYTGFSAQKLLNDDFFIWSHKEKTPETENFWKELLHSGQLAPEEYKQACFILEVFNIKQRQIPSSKKEELWKRIVESNRRYKQKVRRIRISLFIAAAACLLIPLLLNKINVYHQDTIDKSLLRLSQTEVTLQGDEIQLILPKQAITIEGTTSNICHDSKGHITVNSEQLQESAFSKEENYNQLIVPNGKRSTLTFEDGTRMWVNAGSRVIYPNKFKKERREIFVDGEVYMEVARDEKCPFIVKTSTMDIRVLGTAFNVTAYKKDVQSSVVLASGSVSVKADTEEVKLVPNEMFSHSKHNGVHVKKVVVSDYTSWKDGIYIYHSEPLSSILNRISRYYGKEICYPPSIATFKCSGKLNLLEDLDSLLEGLTHTVPVNYTKTDEKYTFEERK</sequence>
<dbReference type="PANTHER" id="PTHR30273:SF2">
    <property type="entry name" value="PROTEIN FECR"/>
    <property type="match status" value="1"/>
</dbReference>
<keyword evidence="1" id="KW-1133">Transmembrane helix</keyword>
<evidence type="ECO:0000313" key="4">
    <source>
        <dbReference type="EMBL" id="MDC7135625.1"/>
    </source>
</evidence>
<dbReference type="InterPro" id="IPR032508">
    <property type="entry name" value="FecR_C"/>
</dbReference>
<comment type="caution">
    <text evidence="4">The sequence shown here is derived from an EMBL/GenBank/DDBJ whole genome shotgun (WGS) entry which is preliminary data.</text>
</comment>
<evidence type="ECO:0000259" key="3">
    <source>
        <dbReference type="Pfam" id="PF16344"/>
    </source>
</evidence>
<feature type="transmembrane region" description="Helical" evidence="1">
    <location>
        <begin position="94"/>
        <end position="112"/>
    </location>
</feature>
<feature type="domain" description="Protein FecR C-terminal" evidence="3">
    <location>
        <begin position="325"/>
        <end position="391"/>
    </location>
</feature>
<dbReference type="InterPro" id="IPR012373">
    <property type="entry name" value="Ferrdict_sens_TM"/>
</dbReference>
<proteinExistence type="predicted"/>
<name>A0ABT5H4V9_9BACE</name>
<evidence type="ECO:0000313" key="5">
    <source>
        <dbReference type="Proteomes" id="UP001215398"/>
    </source>
</evidence>
<accession>A0ABT5H4V9</accession>
<dbReference type="Gene3D" id="2.60.120.1440">
    <property type="match status" value="1"/>
</dbReference>
<dbReference type="PANTHER" id="PTHR30273">
    <property type="entry name" value="PERIPLASMIC SIGNAL SENSOR AND SIGMA FACTOR ACTIVATOR FECR-RELATED"/>
    <property type="match status" value="1"/>
</dbReference>
<dbReference type="Proteomes" id="UP001215398">
    <property type="component" value="Unassembled WGS sequence"/>
</dbReference>
<dbReference type="RefSeq" id="WP_195629236.1">
    <property type="nucleotide sequence ID" value="NZ_JAQPYS010000032.1"/>
</dbReference>
<dbReference type="EMBL" id="JAQPYS010000032">
    <property type="protein sequence ID" value="MDC7135625.1"/>
    <property type="molecule type" value="Genomic_DNA"/>
</dbReference>
<evidence type="ECO:0000256" key="1">
    <source>
        <dbReference type="SAM" id="Phobius"/>
    </source>
</evidence>
<organism evidence="4 5">
    <name type="scientific">Bacteroides zhangwenhongii</name>
    <dbReference type="NCBI Taxonomy" id="2650157"/>
    <lineage>
        <taxon>Bacteria</taxon>
        <taxon>Pseudomonadati</taxon>
        <taxon>Bacteroidota</taxon>
        <taxon>Bacteroidia</taxon>
        <taxon>Bacteroidales</taxon>
        <taxon>Bacteroidaceae</taxon>
        <taxon>Bacteroides</taxon>
    </lineage>
</organism>
<dbReference type="Gene3D" id="3.55.50.30">
    <property type="match status" value="1"/>
</dbReference>
<gene>
    <name evidence="4" type="ORF">PQG98_04595</name>
</gene>